<protein>
    <recommendedName>
        <fullName evidence="4">Secreted protein</fullName>
    </recommendedName>
</protein>
<dbReference type="EMBL" id="JBHSJE010000003">
    <property type="protein sequence ID" value="MFC4979341.1"/>
    <property type="molecule type" value="Genomic_DNA"/>
</dbReference>
<sequence>MHRSPGTLATAAGAAVAAVTFAAPAATAGVAASTWTVGPSSVQTFSADSGAVRIQWGLSAGIPLACKSSAARGDLASASGTADVQIGTIAPMTWSNCSSPFGPMNPVADTSTPWKLMANSYTAGVTRGYISGVKLRLQMLTCTMVVSGRLATTYTNSTGQLQVDNDDTYRLTVATTTAGCAGLAAVGDNWVYEARHSVTTPSGGSTRPSIVYTP</sequence>
<keyword evidence="3" id="KW-1185">Reference proteome</keyword>
<accession>A0ABV9V7I6</accession>
<evidence type="ECO:0008006" key="4">
    <source>
        <dbReference type="Google" id="ProtNLM"/>
    </source>
</evidence>
<feature type="signal peptide" evidence="1">
    <location>
        <begin position="1"/>
        <end position="28"/>
    </location>
</feature>
<name>A0ABV9V7I6_STRAZ</name>
<evidence type="ECO:0000313" key="3">
    <source>
        <dbReference type="Proteomes" id="UP001595908"/>
    </source>
</evidence>
<proteinExistence type="predicted"/>
<gene>
    <name evidence="2" type="ORF">ACFPL4_13330</name>
</gene>
<organism evidence="2 3">
    <name type="scientific">Streptomyces atroolivaceus</name>
    <dbReference type="NCBI Taxonomy" id="66869"/>
    <lineage>
        <taxon>Bacteria</taxon>
        <taxon>Bacillati</taxon>
        <taxon>Actinomycetota</taxon>
        <taxon>Actinomycetes</taxon>
        <taxon>Kitasatosporales</taxon>
        <taxon>Streptomycetaceae</taxon>
        <taxon>Streptomyces</taxon>
    </lineage>
</organism>
<comment type="caution">
    <text evidence="2">The sequence shown here is derived from an EMBL/GenBank/DDBJ whole genome shotgun (WGS) entry which is preliminary data.</text>
</comment>
<dbReference type="RefSeq" id="WP_033302765.1">
    <property type="nucleotide sequence ID" value="NZ_JBHSJE010000003.1"/>
</dbReference>
<feature type="chain" id="PRO_5047539820" description="Secreted protein" evidence="1">
    <location>
        <begin position="29"/>
        <end position="214"/>
    </location>
</feature>
<keyword evidence="1" id="KW-0732">Signal</keyword>
<dbReference type="GeneID" id="31235145"/>
<reference evidence="3" key="1">
    <citation type="journal article" date="2019" name="Int. J. Syst. Evol. Microbiol.">
        <title>The Global Catalogue of Microorganisms (GCM) 10K type strain sequencing project: providing services to taxonomists for standard genome sequencing and annotation.</title>
        <authorList>
            <consortium name="The Broad Institute Genomics Platform"/>
            <consortium name="The Broad Institute Genome Sequencing Center for Infectious Disease"/>
            <person name="Wu L."/>
            <person name="Ma J."/>
        </authorList>
    </citation>
    <scope>NUCLEOTIDE SEQUENCE [LARGE SCALE GENOMIC DNA]</scope>
    <source>
        <strain evidence="3">ICMP 257</strain>
    </source>
</reference>
<evidence type="ECO:0000313" key="2">
    <source>
        <dbReference type="EMBL" id="MFC4979341.1"/>
    </source>
</evidence>
<dbReference type="Proteomes" id="UP001595908">
    <property type="component" value="Unassembled WGS sequence"/>
</dbReference>
<evidence type="ECO:0000256" key="1">
    <source>
        <dbReference type="SAM" id="SignalP"/>
    </source>
</evidence>